<dbReference type="AlphaFoldDB" id="A0A512CG72"/>
<reference evidence="1 2" key="1">
    <citation type="submission" date="2019-07" db="EMBL/GenBank/DDBJ databases">
        <title>Whole genome shotgun sequence of Cyclobacterium qasimii NBRC 106168.</title>
        <authorList>
            <person name="Hosoyama A."/>
            <person name="Uohara A."/>
            <person name="Ohji S."/>
            <person name="Ichikawa N."/>
        </authorList>
    </citation>
    <scope>NUCLEOTIDE SEQUENCE [LARGE SCALE GENOMIC DNA]</scope>
    <source>
        <strain evidence="1 2">NBRC 106168</strain>
    </source>
</reference>
<evidence type="ECO:0000313" key="2">
    <source>
        <dbReference type="Proteomes" id="UP000321301"/>
    </source>
</evidence>
<name>A0A512CG72_9BACT</name>
<keyword evidence="2" id="KW-1185">Reference proteome</keyword>
<proteinExistence type="predicted"/>
<evidence type="ECO:0000313" key="1">
    <source>
        <dbReference type="EMBL" id="GEO23231.1"/>
    </source>
</evidence>
<accession>A0A512CG72</accession>
<sequence length="63" mass="7189">MVALLILDKNIRYFLGKGLKVITLQIIQFEVVGIKKNETNLSLFLDIKIPFKKVVTKPSARCQ</sequence>
<dbReference type="EMBL" id="BJYV01000021">
    <property type="protein sequence ID" value="GEO23231.1"/>
    <property type="molecule type" value="Genomic_DNA"/>
</dbReference>
<dbReference type="Proteomes" id="UP000321301">
    <property type="component" value="Unassembled WGS sequence"/>
</dbReference>
<organism evidence="1 2">
    <name type="scientific">Cyclobacterium qasimii</name>
    <dbReference type="NCBI Taxonomy" id="1350429"/>
    <lineage>
        <taxon>Bacteria</taxon>
        <taxon>Pseudomonadati</taxon>
        <taxon>Bacteroidota</taxon>
        <taxon>Cytophagia</taxon>
        <taxon>Cytophagales</taxon>
        <taxon>Cyclobacteriaceae</taxon>
        <taxon>Cyclobacterium</taxon>
    </lineage>
</organism>
<protein>
    <submittedName>
        <fullName evidence="1">Uncharacterized protein</fullName>
    </submittedName>
</protein>
<gene>
    <name evidence="1" type="ORF">CQA01_37650</name>
</gene>
<comment type="caution">
    <text evidence="1">The sequence shown here is derived from an EMBL/GenBank/DDBJ whole genome shotgun (WGS) entry which is preliminary data.</text>
</comment>